<keyword evidence="1" id="KW-0732">Signal</keyword>
<dbReference type="InterPro" id="IPR044233">
    <property type="entry name" value="CYP23-like"/>
</dbReference>
<evidence type="ECO:0000313" key="3">
    <source>
        <dbReference type="Proteomes" id="UP000594638"/>
    </source>
</evidence>
<dbReference type="PANTHER" id="PTHR47511:SF1">
    <property type="entry name" value="PEPTIDYL-PROLYL CIS-TRANS ISOMERASE CYP23"/>
    <property type="match status" value="1"/>
</dbReference>
<keyword evidence="3" id="KW-1185">Reference proteome</keyword>
<dbReference type="Proteomes" id="UP000594638">
    <property type="component" value="Unassembled WGS sequence"/>
</dbReference>
<comment type="caution">
    <text evidence="2">The sequence shown here is derived from an EMBL/GenBank/DDBJ whole genome shotgun (WGS) entry which is preliminary data.</text>
</comment>
<dbReference type="AlphaFoldDB" id="A0A8S0PNC1"/>
<dbReference type="OrthoDB" id="408413at2759"/>
<name>A0A8S0PNC1_OLEEU</name>
<dbReference type="PANTHER" id="PTHR47511">
    <property type="entry name" value="PEPTIDYL-PROLYL CIS-TRANS ISOMERASE CYP23"/>
    <property type="match status" value="1"/>
</dbReference>
<keyword evidence="2" id="KW-0687">Ribonucleoprotein</keyword>
<evidence type="ECO:0000313" key="2">
    <source>
        <dbReference type="EMBL" id="CAA2955286.1"/>
    </source>
</evidence>
<gene>
    <name evidence="2" type="ORF">OLEA9_A064068</name>
</gene>
<protein>
    <submittedName>
        <fullName evidence="2">H/ACA ribonucleoprotein complex subunit 2-like protein</fullName>
    </submittedName>
</protein>
<dbReference type="EMBL" id="CACTIH010000144">
    <property type="protein sequence ID" value="CAA2955286.1"/>
    <property type="molecule type" value="Genomic_DNA"/>
</dbReference>
<organism evidence="2 3">
    <name type="scientific">Olea europaea subsp. europaea</name>
    <dbReference type="NCBI Taxonomy" id="158383"/>
    <lineage>
        <taxon>Eukaryota</taxon>
        <taxon>Viridiplantae</taxon>
        <taxon>Streptophyta</taxon>
        <taxon>Embryophyta</taxon>
        <taxon>Tracheophyta</taxon>
        <taxon>Spermatophyta</taxon>
        <taxon>Magnoliopsida</taxon>
        <taxon>eudicotyledons</taxon>
        <taxon>Gunneridae</taxon>
        <taxon>Pentapetalae</taxon>
        <taxon>asterids</taxon>
        <taxon>lamiids</taxon>
        <taxon>Lamiales</taxon>
        <taxon>Oleaceae</taxon>
        <taxon>Oleeae</taxon>
        <taxon>Olea</taxon>
    </lineage>
</organism>
<dbReference type="GO" id="GO:1990904">
    <property type="term" value="C:ribonucleoprotein complex"/>
    <property type="evidence" value="ECO:0007669"/>
    <property type="project" value="UniProtKB-KW"/>
</dbReference>
<feature type="signal peptide" evidence="1">
    <location>
        <begin position="1"/>
        <end position="22"/>
    </location>
</feature>
<proteinExistence type="predicted"/>
<sequence length="104" mass="11416">MWRGKWVSIFIVFGCICLLCSAFNGALPTVPKLGSTRGVFQVADVVGGRSAPLNAVQKLEAEKTVVGEFSNVKHVRDILTRTMEHPSSQCSLEMSLNLMASYKR</sequence>
<evidence type="ECO:0000256" key="1">
    <source>
        <dbReference type="SAM" id="SignalP"/>
    </source>
</evidence>
<reference evidence="2 3" key="1">
    <citation type="submission" date="2019-12" db="EMBL/GenBank/DDBJ databases">
        <authorList>
            <person name="Alioto T."/>
            <person name="Alioto T."/>
            <person name="Gomez Garrido J."/>
        </authorList>
    </citation>
    <scope>NUCLEOTIDE SEQUENCE [LARGE SCALE GENOMIC DNA]</scope>
</reference>
<dbReference type="Gramene" id="OE9A064068T1">
    <property type="protein sequence ID" value="OE9A064068C1"/>
    <property type="gene ID" value="OE9A064068"/>
</dbReference>
<feature type="chain" id="PRO_5035742217" evidence="1">
    <location>
        <begin position="23"/>
        <end position="104"/>
    </location>
</feature>
<accession>A0A8S0PNC1</accession>